<sequence length="110" mass="12122">MSFWDWWNSAEAKLALAGIAGSAVSVAMEWTGWWASARKLFVGALTAYYLSPLGTKFFHFIFGPMSVAEEQSASVGGFITGIGGVIIVEIILKAFRLRHAEIGRRRHDET</sequence>
<evidence type="ECO:0000313" key="3">
    <source>
        <dbReference type="Proteomes" id="UP000191988"/>
    </source>
</evidence>
<feature type="transmembrane region" description="Helical" evidence="1">
    <location>
        <begin position="12"/>
        <end position="33"/>
    </location>
</feature>
<gene>
    <name evidence="2" type="ORF">AGR3A_Cc250168</name>
</gene>
<name>A0A1S7PF13_9HYPH</name>
<dbReference type="RefSeq" id="WP_080842148.1">
    <property type="nucleotide sequence ID" value="NZ_LT009723.1"/>
</dbReference>
<keyword evidence="3" id="KW-1185">Reference proteome</keyword>
<dbReference type="EMBL" id="FBWK01000018">
    <property type="protein sequence ID" value="CUX20445.1"/>
    <property type="molecule type" value="Genomic_DNA"/>
</dbReference>
<evidence type="ECO:0000313" key="2">
    <source>
        <dbReference type="EMBL" id="CUX20445.1"/>
    </source>
</evidence>
<accession>A0A1S7PF13</accession>
<proteinExistence type="predicted"/>
<evidence type="ECO:0000256" key="1">
    <source>
        <dbReference type="SAM" id="Phobius"/>
    </source>
</evidence>
<dbReference type="STRING" id="1183432.AGR3A_Cc250168"/>
<feature type="transmembrane region" description="Helical" evidence="1">
    <location>
        <begin position="74"/>
        <end position="95"/>
    </location>
</feature>
<dbReference type="Proteomes" id="UP000191988">
    <property type="component" value="Unassembled WGS sequence"/>
</dbReference>
<keyword evidence="1" id="KW-0812">Transmembrane</keyword>
<dbReference type="AlphaFoldDB" id="A0A1S7PF13"/>
<keyword evidence="1" id="KW-1133">Transmembrane helix</keyword>
<reference evidence="3" key="1">
    <citation type="submission" date="2016-01" db="EMBL/GenBank/DDBJ databases">
        <authorList>
            <person name="Regsiter A."/>
            <person name="william w."/>
        </authorList>
    </citation>
    <scope>NUCLEOTIDE SEQUENCE [LARGE SCALE GENOMIC DNA]</scope>
    <source>
        <strain evidence="3">CFBP 6623</strain>
    </source>
</reference>
<protein>
    <submittedName>
        <fullName evidence="2">Uncharacterized protein</fullName>
    </submittedName>
</protein>
<organism evidence="2 3">
    <name type="scientific">Agrobacterium tomkonis CFBP 6623</name>
    <dbReference type="NCBI Taxonomy" id="1183432"/>
    <lineage>
        <taxon>Bacteria</taxon>
        <taxon>Pseudomonadati</taxon>
        <taxon>Pseudomonadota</taxon>
        <taxon>Alphaproteobacteria</taxon>
        <taxon>Hyphomicrobiales</taxon>
        <taxon>Rhizobiaceae</taxon>
        <taxon>Rhizobium/Agrobacterium group</taxon>
        <taxon>Agrobacterium</taxon>
        <taxon>Agrobacterium tumefaciens complex</taxon>
    </lineage>
</organism>
<keyword evidence="1" id="KW-0472">Membrane</keyword>
<feature type="transmembrane region" description="Helical" evidence="1">
    <location>
        <begin position="40"/>
        <end position="62"/>
    </location>
</feature>